<dbReference type="EMBL" id="SNSC02000009">
    <property type="protein sequence ID" value="TID21775.1"/>
    <property type="molecule type" value="Genomic_DNA"/>
</dbReference>
<evidence type="ECO:0000256" key="11">
    <source>
        <dbReference type="ARBA" id="ARBA00068630"/>
    </source>
</evidence>
<reference evidence="16 17" key="1">
    <citation type="submission" date="2019-04" db="EMBL/GenBank/DDBJ databases">
        <title>High contiguity whole genome sequence and gene annotation resource for two Venturia nashicola isolates.</title>
        <authorList>
            <person name="Prokchorchik M."/>
            <person name="Won K."/>
            <person name="Lee Y."/>
            <person name="Choi E.D."/>
            <person name="Segonzac C."/>
            <person name="Sohn K.H."/>
        </authorList>
    </citation>
    <scope>NUCLEOTIDE SEQUENCE [LARGE SCALE GENOMIC DNA]</scope>
    <source>
        <strain evidence="16 17">PRI2</strain>
    </source>
</reference>
<evidence type="ECO:0000256" key="12">
    <source>
        <dbReference type="ARBA" id="ARBA00077531"/>
    </source>
</evidence>
<dbReference type="PROSITE" id="PS51083">
    <property type="entry name" value="ZF_HIT"/>
    <property type="match status" value="1"/>
</dbReference>
<feature type="region of interest" description="Disordered" evidence="14">
    <location>
        <begin position="255"/>
        <end position="299"/>
    </location>
</feature>
<dbReference type="AlphaFoldDB" id="A0A4Z1PFT4"/>
<sequence length="422" mass="47166">MADQNLLSDLCSICHINLPQYRCPRCSCRTCSVQCVKRHKEWHQCSGKRDPTAKLSKAQLFTPAGIDHDFNFITGIERSRALLDTKVPQSDQIEGKSLRSGIASRNKNILDRLHLTRVNIEWAPEGLSRQRFNRTKWSKKTRQIVWTVEWIHQDGDKEFHQIHDSAPICREYAPVFLKHYKVESGKKRKRGAGSAKSDAAAEHETHAQAASSLSSSHGKEVQKGCVDPEKAAYPSLSVKTVPATNVEDVATIQTTEASNNAGHGKCDSAEGVISQTHPTKTSPVSELLRQPPGSPDDRGNYYYLLKPRTTGTETVLTVLSPTDNLLDCLRNQTVLEFPSIQILSQPPNSLPPGFILVHNWLEKFKKEQEEMKLVLNEAGHLDVGKTLSDLDEEDLPPGLQKMSNDNDILAMLQQDVLGRNRL</sequence>
<evidence type="ECO:0000313" key="17">
    <source>
        <dbReference type="Proteomes" id="UP000298493"/>
    </source>
</evidence>
<feature type="compositionally biased region" description="Polar residues" evidence="14">
    <location>
        <begin position="273"/>
        <end position="284"/>
    </location>
</feature>
<evidence type="ECO:0000256" key="7">
    <source>
        <dbReference type="ARBA" id="ARBA00022843"/>
    </source>
</evidence>
<dbReference type="GO" id="GO:0000492">
    <property type="term" value="P:box C/D snoRNP assembly"/>
    <property type="evidence" value="ECO:0007669"/>
    <property type="project" value="TreeGrafter"/>
</dbReference>
<protein>
    <recommendedName>
        <fullName evidence="11">Box C/D snoRNA protein 1</fullName>
    </recommendedName>
    <alternativeName>
        <fullName evidence="12">Zinc finger HIT domain-containing protein 6</fullName>
    </alternativeName>
</protein>
<keyword evidence="4" id="KW-0479">Metal-binding</keyword>
<evidence type="ECO:0000256" key="3">
    <source>
        <dbReference type="ARBA" id="ARBA00022553"/>
    </source>
</evidence>
<organism evidence="16 17">
    <name type="scientific">Venturia nashicola</name>
    <dbReference type="NCBI Taxonomy" id="86259"/>
    <lineage>
        <taxon>Eukaryota</taxon>
        <taxon>Fungi</taxon>
        <taxon>Dikarya</taxon>
        <taxon>Ascomycota</taxon>
        <taxon>Pezizomycotina</taxon>
        <taxon>Dothideomycetes</taxon>
        <taxon>Pleosporomycetidae</taxon>
        <taxon>Venturiales</taxon>
        <taxon>Venturiaceae</taxon>
        <taxon>Venturia</taxon>
    </lineage>
</organism>
<dbReference type="Proteomes" id="UP000298493">
    <property type="component" value="Unassembled WGS sequence"/>
</dbReference>
<keyword evidence="7" id="KW-0832">Ubl conjugation</keyword>
<comment type="subunit">
    <text evidence="10">Interacts with FBL, SNU13, NOP58, NUFIP1, RUVBL1, RUVBL2 and TAF9. Interacts (via HIT-type zinc finger) with the RUVBL1/RUVBL2 complex in the presence of ADP.</text>
</comment>
<dbReference type="PANTHER" id="PTHR13483">
    <property type="entry name" value="BOX C_D SNORNA PROTEIN 1-RELATED"/>
    <property type="match status" value="1"/>
</dbReference>
<evidence type="ECO:0000256" key="4">
    <source>
        <dbReference type="ARBA" id="ARBA00022723"/>
    </source>
</evidence>
<evidence type="ECO:0000256" key="13">
    <source>
        <dbReference type="PROSITE-ProRule" id="PRU00453"/>
    </source>
</evidence>
<dbReference type="OrthoDB" id="272357at2759"/>
<name>A0A4Z1PFT4_9PEZI</name>
<dbReference type="CDD" id="cd23023">
    <property type="entry name" value="zf-HIT_BCD1"/>
    <property type="match status" value="1"/>
</dbReference>
<evidence type="ECO:0000256" key="8">
    <source>
        <dbReference type="ARBA" id="ARBA00049598"/>
    </source>
</evidence>
<dbReference type="Gene3D" id="3.30.60.190">
    <property type="match status" value="1"/>
</dbReference>
<dbReference type="Pfam" id="PF25790">
    <property type="entry name" value="BCD1"/>
    <property type="match status" value="1"/>
</dbReference>
<dbReference type="GO" id="GO:0008270">
    <property type="term" value="F:zinc ion binding"/>
    <property type="evidence" value="ECO:0007669"/>
    <property type="project" value="UniProtKB-UniRule"/>
</dbReference>
<dbReference type="InterPro" id="IPR051639">
    <property type="entry name" value="BCD1"/>
</dbReference>
<dbReference type="SUPFAM" id="SSF144232">
    <property type="entry name" value="HIT/MYND zinc finger-like"/>
    <property type="match status" value="1"/>
</dbReference>
<comment type="caution">
    <text evidence="16">The sequence shown here is derived from an EMBL/GenBank/DDBJ whole genome shotgun (WGS) entry which is preliminary data.</text>
</comment>
<dbReference type="STRING" id="86259.A0A4Z1PFT4"/>
<evidence type="ECO:0000256" key="6">
    <source>
        <dbReference type="ARBA" id="ARBA00022833"/>
    </source>
</evidence>
<evidence type="ECO:0000256" key="2">
    <source>
        <dbReference type="ARBA" id="ARBA00022517"/>
    </source>
</evidence>
<feature type="compositionally biased region" description="Low complexity" evidence="14">
    <location>
        <begin position="207"/>
        <end position="216"/>
    </location>
</feature>
<keyword evidence="2" id="KW-0690">Ribosome biogenesis</keyword>
<dbReference type="GO" id="GO:0005634">
    <property type="term" value="C:nucleus"/>
    <property type="evidence" value="ECO:0007669"/>
    <property type="project" value="TreeGrafter"/>
</dbReference>
<keyword evidence="1" id="KW-1017">Isopeptide bond</keyword>
<evidence type="ECO:0000256" key="14">
    <source>
        <dbReference type="SAM" id="MobiDB-lite"/>
    </source>
</evidence>
<dbReference type="PANTHER" id="PTHR13483:SF11">
    <property type="entry name" value="ZINC FINGER HIT DOMAIN-CONTAINING PROTEIN 3"/>
    <property type="match status" value="1"/>
</dbReference>
<gene>
    <name evidence="16" type="ORF">E6O75_ATG05170</name>
</gene>
<comment type="function">
    <text evidence="8">Required for box C/D snoRNAs accumulation involved in snoRNA processing, snoRNA transport to the nucleolus and ribosome biogenesis.</text>
</comment>
<keyword evidence="17" id="KW-1185">Reference proteome</keyword>
<evidence type="ECO:0000256" key="10">
    <source>
        <dbReference type="ARBA" id="ARBA00061949"/>
    </source>
</evidence>
<feature type="domain" description="HIT-type" evidence="15">
    <location>
        <begin position="11"/>
        <end position="45"/>
    </location>
</feature>
<dbReference type="GO" id="GO:0048254">
    <property type="term" value="P:snoRNA localization"/>
    <property type="evidence" value="ECO:0007669"/>
    <property type="project" value="TreeGrafter"/>
</dbReference>
<comment type="similarity">
    <text evidence="9">Belongs to the BCD1 family.</text>
</comment>
<evidence type="ECO:0000259" key="15">
    <source>
        <dbReference type="PROSITE" id="PS51083"/>
    </source>
</evidence>
<keyword evidence="6" id="KW-0862">Zinc</keyword>
<keyword evidence="3" id="KW-0597">Phosphoprotein</keyword>
<dbReference type="InterPro" id="IPR007529">
    <property type="entry name" value="Znf_HIT"/>
</dbReference>
<proteinExistence type="inferred from homology"/>
<evidence type="ECO:0000256" key="9">
    <source>
        <dbReference type="ARBA" id="ARBA00049654"/>
    </source>
</evidence>
<dbReference type="FunFam" id="3.30.60.190:FF:000001">
    <property type="entry name" value="box C/D snoRNA protein 1"/>
    <property type="match status" value="1"/>
</dbReference>
<keyword evidence="5 13" id="KW-0863">Zinc-finger</keyword>
<evidence type="ECO:0000313" key="16">
    <source>
        <dbReference type="EMBL" id="TID21775.1"/>
    </source>
</evidence>
<dbReference type="Pfam" id="PF04438">
    <property type="entry name" value="zf-HIT"/>
    <property type="match status" value="1"/>
</dbReference>
<accession>A0A4Z1PFT4</accession>
<evidence type="ECO:0000256" key="5">
    <source>
        <dbReference type="ARBA" id="ARBA00022771"/>
    </source>
</evidence>
<dbReference type="GO" id="GO:0070761">
    <property type="term" value="C:pre-snoRNP complex"/>
    <property type="evidence" value="ECO:0007669"/>
    <property type="project" value="TreeGrafter"/>
</dbReference>
<dbReference type="GO" id="GO:0000463">
    <property type="term" value="P:maturation of LSU-rRNA from tricistronic rRNA transcript (SSU-rRNA, 5.8S rRNA, LSU-rRNA)"/>
    <property type="evidence" value="ECO:0007669"/>
    <property type="project" value="TreeGrafter"/>
</dbReference>
<dbReference type="InterPro" id="IPR057721">
    <property type="entry name" value="BCD1_alpha/beta"/>
</dbReference>
<feature type="region of interest" description="Disordered" evidence="14">
    <location>
        <begin position="184"/>
        <end position="224"/>
    </location>
</feature>
<evidence type="ECO:0000256" key="1">
    <source>
        <dbReference type="ARBA" id="ARBA00022499"/>
    </source>
</evidence>